<evidence type="ECO:0000259" key="5">
    <source>
        <dbReference type="Pfam" id="PF14748"/>
    </source>
</evidence>
<keyword evidence="2" id="KW-0641">Proline biosynthesis</keyword>
<dbReference type="InterPro" id="IPR028939">
    <property type="entry name" value="P5C_Rdtase_cat_N"/>
</dbReference>
<dbReference type="PANTHER" id="PTHR11645">
    <property type="entry name" value="PYRROLINE-5-CARBOXYLATE REDUCTASE"/>
    <property type="match status" value="1"/>
</dbReference>
<dbReference type="EMBL" id="JBHSEF010000026">
    <property type="protein sequence ID" value="MFC4356204.1"/>
    <property type="molecule type" value="Genomic_DNA"/>
</dbReference>
<accession>A0ABV8UYD8</accession>
<protein>
    <recommendedName>
        <fullName evidence="2 3">Pyrroline-5-carboxylate reductase</fullName>
        <shortName evidence="2">P5C reductase</shortName>
        <shortName evidence="2">P5CR</shortName>
        <ecNumber evidence="2 3">1.5.1.2</ecNumber>
    </recommendedName>
    <alternativeName>
        <fullName evidence="2">PCA reductase</fullName>
    </alternativeName>
</protein>
<evidence type="ECO:0000313" key="7">
    <source>
        <dbReference type="Proteomes" id="UP001595733"/>
    </source>
</evidence>
<dbReference type="Gene3D" id="3.40.50.720">
    <property type="entry name" value="NAD(P)-binding Rossmann-like Domain"/>
    <property type="match status" value="1"/>
</dbReference>
<gene>
    <name evidence="2 6" type="primary">proC</name>
    <name evidence="6" type="ORF">ACFO0S_14170</name>
</gene>
<dbReference type="PANTHER" id="PTHR11645:SF49">
    <property type="entry name" value="PYRROLINE-5-CARBOXYLATE REDUCTASE 1"/>
    <property type="match status" value="1"/>
</dbReference>
<dbReference type="Pfam" id="PF14748">
    <property type="entry name" value="P5CR_dimer"/>
    <property type="match status" value="1"/>
</dbReference>
<keyword evidence="2" id="KW-0963">Cytoplasm</keyword>
<dbReference type="HAMAP" id="MF_01925">
    <property type="entry name" value="P5C_reductase"/>
    <property type="match status" value="1"/>
</dbReference>
<comment type="similarity">
    <text evidence="1 2">Belongs to the pyrroline-5-carboxylate reductase family.</text>
</comment>
<dbReference type="SUPFAM" id="SSF48179">
    <property type="entry name" value="6-phosphogluconate dehydrogenase C-terminal domain-like"/>
    <property type="match status" value="1"/>
</dbReference>
<dbReference type="InterPro" id="IPR000304">
    <property type="entry name" value="Pyrroline-COOH_reductase"/>
</dbReference>
<dbReference type="RefSeq" id="WP_378142748.1">
    <property type="nucleotide sequence ID" value="NZ_JBHSEF010000026.1"/>
</dbReference>
<comment type="pathway">
    <text evidence="2">Amino-acid biosynthesis; L-proline biosynthesis; L-proline from L-glutamate 5-semialdehyde: step 1/1.</text>
</comment>
<feature type="domain" description="Pyrroline-5-carboxylate reductase catalytic N-terminal" evidence="4">
    <location>
        <begin position="3"/>
        <end position="98"/>
    </location>
</feature>
<name>A0ABV8UYD8_9BACL</name>
<evidence type="ECO:0000259" key="4">
    <source>
        <dbReference type="Pfam" id="PF03807"/>
    </source>
</evidence>
<keyword evidence="2" id="KW-0028">Amino-acid biosynthesis</keyword>
<dbReference type="InterPro" id="IPR029036">
    <property type="entry name" value="P5CR_dimer"/>
</dbReference>
<dbReference type="InterPro" id="IPR036291">
    <property type="entry name" value="NAD(P)-bd_dom_sf"/>
</dbReference>
<keyword evidence="2" id="KW-0521">NADP</keyword>
<dbReference type="Proteomes" id="UP001595733">
    <property type="component" value="Unassembled WGS sequence"/>
</dbReference>
<evidence type="ECO:0000256" key="1">
    <source>
        <dbReference type="ARBA" id="ARBA00005525"/>
    </source>
</evidence>
<dbReference type="Gene3D" id="1.10.3730.10">
    <property type="entry name" value="ProC C-terminal domain-like"/>
    <property type="match status" value="1"/>
</dbReference>
<keyword evidence="2 6" id="KW-0560">Oxidoreductase</keyword>
<dbReference type="PIRSF" id="PIRSF000193">
    <property type="entry name" value="Pyrrol-5-carb_rd"/>
    <property type="match status" value="1"/>
</dbReference>
<comment type="catalytic activity">
    <reaction evidence="2">
        <text>L-proline + NADP(+) = (S)-1-pyrroline-5-carboxylate + NADPH + 2 H(+)</text>
        <dbReference type="Rhea" id="RHEA:14109"/>
        <dbReference type="ChEBI" id="CHEBI:15378"/>
        <dbReference type="ChEBI" id="CHEBI:17388"/>
        <dbReference type="ChEBI" id="CHEBI:57783"/>
        <dbReference type="ChEBI" id="CHEBI:58349"/>
        <dbReference type="ChEBI" id="CHEBI:60039"/>
        <dbReference type="EC" id="1.5.1.2"/>
    </reaction>
</comment>
<keyword evidence="7" id="KW-1185">Reference proteome</keyword>
<sequence length="274" mass="29315">MNIVFFGAGSMAEAIISGWTASPTLPPLSICVTNKSDHEALIRLKETYGVSLVSDSPEILEQADYIVLAMKPKDAAEAFPLIKNRIPKNSTIISVLAGIDIDTLSDFFTNQPIIRVMPNTSATIGKSATAISHNALVTDTSIQLISELFRTIGSVEVVKDQMMHAVTALSGSGPAYIYYVTELLERAAMEHGFTAEEARALVLQTLDGAVSMMKETKQEPATLRKRVTSPGGTTEAGLKAMAECGMEHAILTGIDAATKQSKVLGQNVKDSISR</sequence>
<reference evidence="7" key="1">
    <citation type="journal article" date="2019" name="Int. J. Syst. Evol. Microbiol.">
        <title>The Global Catalogue of Microorganisms (GCM) 10K type strain sequencing project: providing services to taxonomists for standard genome sequencing and annotation.</title>
        <authorList>
            <consortium name="The Broad Institute Genomics Platform"/>
            <consortium name="The Broad Institute Genome Sequencing Center for Infectious Disease"/>
            <person name="Wu L."/>
            <person name="Ma J."/>
        </authorList>
    </citation>
    <scope>NUCLEOTIDE SEQUENCE [LARGE SCALE GENOMIC DNA]</scope>
    <source>
        <strain evidence="7">CCUG 50353</strain>
    </source>
</reference>
<organism evidence="6 7">
    <name type="scientific">Chryseomicrobium palamuruense</name>
    <dbReference type="NCBI Taxonomy" id="682973"/>
    <lineage>
        <taxon>Bacteria</taxon>
        <taxon>Bacillati</taxon>
        <taxon>Bacillota</taxon>
        <taxon>Bacilli</taxon>
        <taxon>Bacillales</taxon>
        <taxon>Caryophanaceae</taxon>
        <taxon>Chryseomicrobium</taxon>
    </lineage>
</organism>
<comment type="caution">
    <text evidence="6">The sequence shown here is derived from an EMBL/GenBank/DDBJ whole genome shotgun (WGS) entry which is preliminary data.</text>
</comment>
<evidence type="ECO:0000313" key="6">
    <source>
        <dbReference type="EMBL" id="MFC4356204.1"/>
    </source>
</evidence>
<proteinExistence type="inferred from homology"/>
<comment type="function">
    <text evidence="2">Catalyzes the reduction of 1-pyrroline-5-carboxylate (PCA) to L-proline.</text>
</comment>
<evidence type="ECO:0000256" key="2">
    <source>
        <dbReference type="HAMAP-Rule" id="MF_01925"/>
    </source>
</evidence>
<feature type="domain" description="Pyrroline-5-carboxylate reductase dimerisation" evidence="5">
    <location>
        <begin position="161"/>
        <end position="262"/>
    </location>
</feature>
<dbReference type="Pfam" id="PF03807">
    <property type="entry name" value="F420_oxidored"/>
    <property type="match status" value="1"/>
</dbReference>
<comment type="catalytic activity">
    <reaction evidence="2">
        <text>L-proline + NAD(+) = (S)-1-pyrroline-5-carboxylate + NADH + 2 H(+)</text>
        <dbReference type="Rhea" id="RHEA:14105"/>
        <dbReference type="ChEBI" id="CHEBI:15378"/>
        <dbReference type="ChEBI" id="CHEBI:17388"/>
        <dbReference type="ChEBI" id="CHEBI:57540"/>
        <dbReference type="ChEBI" id="CHEBI:57945"/>
        <dbReference type="ChEBI" id="CHEBI:60039"/>
        <dbReference type="EC" id="1.5.1.2"/>
    </reaction>
</comment>
<dbReference type="InterPro" id="IPR008927">
    <property type="entry name" value="6-PGluconate_DH-like_C_sf"/>
</dbReference>
<evidence type="ECO:0000256" key="3">
    <source>
        <dbReference type="NCBIfam" id="TIGR00112"/>
    </source>
</evidence>
<comment type="subcellular location">
    <subcellularLocation>
        <location evidence="2">Cytoplasm</location>
    </subcellularLocation>
</comment>
<dbReference type="EC" id="1.5.1.2" evidence="2 3"/>
<dbReference type="NCBIfam" id="TIGR00112">
    <property type="entry name" value="proC"/>
    <property type="match status" value="1"/>
</dbReference>
<dbReference type="SUPFAM" id="SSF51735">
    <property type="entry name" value="NAD(P)-binding Rossmann-fold domains"/>
    <property type="match status" value="1"/>
</dbReference>
<dbReference type="GO" id="GO:0004735">
    <property type="term" value="F:pyrroline-5-carboxylate reductase activity"/>
    <property type="evidence" value="ECO:0007669"/>
    <property type="project" value="UniProtKB-EC"/>
</dbReference>